<evidence type="ECO:0000313" key="2">
    <source>
        <dbReference type="EMBL" id="KAH0545358.1"/>
    </source>
</evidence>
<proteinExistence type="predicted"/>
<protein>
    <submittedName>
        <fullName evidence="2">Uncharacterized protein</fullName>
    </submittedName>
</protein>
<evidence type="ECO:0000256" key="1">
    <source>
        <dbReference type="SAM" id="MobiDB-lite"/>
    </source>
</evidence>
<dbReference type="EMBL" id="JAGHQL010000006">
    <property type="protein sequence ID" value="KAH0545358.1"/>
    <property type="molecule type" value="Genomic_DNA"/>
</dbReference>
<reference evidence="2" key="1">
    <citation type="submission" date="2021-03" db="EMBL/GenBank/DDBJ databases">
        <title>Comparative genomics and phylogenomic investigation of the class Geoglossomycetes provide insights into ecological specialization and systematics.</title>
        <authorList>
            <person name="Melie T."/>
            <person name="Pirro S."/>
            <person name="Miller A.N."/>
            <person name="Quandt A."/>
        </authorList>
    </citation>
    <scope>NUCLEOTIDE SEQUENCE</scope>
    <source>
        <strain evidence="2">GBOQ0MN5Z8</strain>
    </source>
</reference>
<dbReference type="Proteomes" id="UP000698800">
    <property type="component" value="Unassembled WGS sequence"/>
</dbReference>
<organism evidence="2 3">
    <name type="scientific">Glutinoglossum americanum</name>
    <dbReference type="NCBI Taxonomy" id="1670608"/>
    <lineage>
        <taxon>Eukaryota</taxon>
        <taxon>Fungi</taxon>
        <taxon>Dikarya</taxon>
        <taxon>Ascomycota</taxon>
        <taxon>Pezizomycotina</taxon>
        <taxon>Geoglossomycetes</taxon>
        <taxon>Geoglossales</taxon>
        <taxon>Geoglossaceae</taxon>
        <taxon>Glutinoglossum</taxon>
    </lineage>
</organism>
<name>A0A9P8ID59_9PEZI</name>
<comment type="caution">
    <text evidence="2">The sequence shown here is derived from an EMBL/GenBank/DDBJ whole genome shotgun (WGS) entry which is preliminary data.</text>
</comment>
<sequence length="250" mass="27765">MPPGDPKYMQQPNPAPAPFPFEEHLPQPVEDRKLDLEVATLSSMIEQHVDNYYHTDQIDPADVKNLDDAFPADLDVQRAGGAVAAGQESRGVALRQYISAVALSCIAPDGDPETTFLPKEAVALLGQVQPPREGDPAFSEAYNIWRTLTAYLLRPDPATEPTETAVSRVLALLNSPLVPFAIPDRDADRVKNLRDILRRAAKLGLLLFEQRERWEFYWTRGELSGEVVVFPALVRGTTGEVVRRADVERV</sequence>
<keyword evidence="3" id="KW-1185">Reference proteome</keyword>
<evidence type="ECO:0000313" key="3">
    <source>
        <dbReference type="Proteomes" id="UP000698800"/>
    </source>
</evidence>
<feature type="region of interest" description="Disordered" evidence="1">
    <location>
        <begin position="1"/>
        <end position="24"/>
    </location>
</feature>
<gene>
    <name evidence="2" type="ORF">FGG08_000499</name>
</gene>
<dbReference type="AlphaFoldDB" id="A0A9P8ID59"/>
<dbReference type="OrthoDB" id="5421765at2759"/>
<accession>A0A9P8ID59</accession>